<protein>
    <recommendedName>
        <fullName evidence="3 8">Carbonic anhydrase</fullName>
        <ecNumber evidence="3 8">4.2.1.1</ecNumber>
    </recommendedName>
</protein>
<dbReference type="SUPFAM" id="SSF51069">
    <property type="entry name" value="Carbonic anhydrase"/>
    <property type="match status" value="1"/>
</dbReference>
<comment type="similarity">
    <text evidence="2 8">Belongs to the alpha-carbonic anhydrase family.</text>
</comment>
<feature type="signal peptide" evidence="8">
    <location>
        <begin position="1"/>
        <end position="26"/>
    </location>
</feature>
<dbReference type="InterPro" id="IPR001148">
    <property type="entry name" value="CA_dom"/>
</dbReference>
<dbReference type="GO" id="GO:0004089">
    <property type="term" value="F:carbonate dehydratase activity"/>
    <property type="evidence" value="ECO:0007669"/>
    <property type="project" value="UniProtKB-UniRule"/>
</dbReference>
<reference evidence="10" key="1">
    <citation type="submission" date="2021-04" db="EMBL/GenBank/DDBJ databases">
        <authorList>
            <consortium name="Molecular Ecology Group"/>
        </authorList>
    </citation>
    <scope>NUCLEOTIDE SEQUENCE</scope>
</reference>
<keyword evidence="8" id="KW-0732">Signal</keyword>
<dbReference type="Gene3D" id="3.10.200.10">
    <property type="entry name" value="Alpha carbonic anhydrase"/>
    <property type="match status" value="1"/>
</dbReference>
<evidence type="ECO:0000313" key="10">
    <source>
        <dbReference type="EMBL" id="CAG5121209.1"/>
    </source>
</evidence>
<keyword evidence="6 8" id="KW-0456">Lyase</keyword>
<keyword evidence="5 8" id="KW-0862">Zinc</keyword>
<evidence type="ECO:0000256" key="4">
    <source>
        <dbReference type="ARBA" id="ARBA00022723"/>
    </source>
</evidence>
<keyword evidence="11" id="KW-1185">Reference proteome</keyword>
<dbReference type="SMART" id="SM01057">
    <property type="entry name" value="Carb_anhydrase"/>
    <property type="match status" value="1"/>
</dbReference>
<evidence type="ECO:0000256" key="1">
    <source>
        <dbReference type="ARBA" id="ARBA00002904"/>
    </source>
</evidence>
<organism evidence="10 11">
    <name type="scientific">Candidula unifasciata</name>
    <dbReference type="NCBI Taxonomy" id="100452"/>
    <lineage>
        <taxon>Eukaryota</taxon>
        <taxon>Metazoa</taxon>
        <taxon>Spiralia</taxon>
        <taxon>Lophotrochozoa</taxon>
        <taxon>Mollusca</taxon>
        <taxon>Gastropoda</taxon>
        <taxon>Heterobranchia</taxon>
        <taxon>Euthyneura</taxon>
        <taxon>Panpulmonata</taxon>
        <taxon>Eupulmonata</taxon>
        <taxon>Stylommatophora</taxon>
        <taxon>Helicina</taxon>
        <taxon>Helicoidea</taxon>
        <taxon>Geomitridae</taxon>
        <taxon>Candidula</taxon>
    </lineage>
</organism>
<feature type="domain" description="Alpha-carbonic anhydrase" evidence="9">
    <location>
        <begin position="45"/>
        <end position="308"/>
    </location>
</feature>
<evidence type="ECO:0000259" key="9">
    <source>
        <dbReference type="PROSITE" id="PS51144"/>
    </source>
</evidence>
<dbReference type="OrthoDB" id="6151278at2759"/>
<evidence type="ECO:0000256" key="5">
    <source>
        <dbReference type="ARBA" id="ARBA00022833"/>
    </source>
</evidence>
<sequence length="320" mass="35150">MCPVQCGCGFVVLTALICLLVSGADSQERAYRTAGGSLLCPLVEDFYSYKRSTSYGPSRWGEISECCQGQRQSPRDLASSSGSLCGGGQHHMFSYNSSRALPGKLYNNGHDPTISFHGSNTAYLFNAPHTNGAYILDNIHIHFCTNAKGSEHAIDGQFYQGEIHLVHYKASYGTLAKAVQQEDGLVVVGIMLQSRAGYAGDMNQELVKIIQRMGNLEGTGKEYQLPVQLNVARIFPKSTNFYTYEGSMTSPPCSESVRWIIFREPVNVSSAEMDILRRLPNEDRSSTVQSCNDRPLQTGHTRVETNFACSSVTNMAAEEI</sequence>
<dbReference type="InterPro" id="IPR018338">
    <property type="entry name" value="Carbonic_anhydrase_a-class_CS"/>
</dbReference>
<evidence type="ECO:0000256" key="8">
    <source>
        <dbReference type="RuleBase" id="RU367011"/>
    </source>
</evidence>
<comment type="function">
    <text evidence="1 8">Reversible hydration of carbon dioxide.</text>
</comment>
<dbReference type="PANTHER" id="PTHR18952:SF265">
    <property type="entry name" value="CARBONIC ANHYDRASE"/>
    <property type="match status" value="1"/>
</dbReference>
<dbReference type="AlphaFoldDB" id="A0A8S3YWU0"/>
<accession>A0A8S3YWU0</accession>
<dbReference type="InterPro" id="IPR036398">
    <property type="entry name" value="CA_dom_sf"/>
</dbReference>
<dbReference type="EMBL" id="CAJHNH020001040">
    <property type="protein sequence ID" value="CAG5121209.1"/>
    <property type="molecule type" value="Genomic_DNA"/>
</dbReference>
<dbReference type="Proteomes" id="UP000678393">
    <property type="component" value="Unassembled WGS sequence"/>
</dbReference>
<evidence type="ECO:0000256" key="3">
    <source>
        <dbReference type="ARBA" id="ARBA00012925"/>
    </source>
</evidence>
<dbReference type="PROSITE" id="PS51144">
    <property type="entry name" value="ALPHA_CA_2"/>
    <property type="match status" value="1"/>
</dbReference>
<evidence type="ECO:0000256" key="7">
    <source>
        <dbReference type="ARBA" id="ARBA00048348"/>
    </source>
</evidence>
<dbReference type="GO" id="GO:0008270">
    <property type="term" value="F:zinc ion binding"/>
    <property type="evidence" value="ECO:0007669"/>
    <property type="project" value="UniProtKB-UniRule"/>
</dbReference>
<comment type="caution">
    <text evidence="10">The sequence shown here is derived from an EMBL/GenBank/DDBJ whole genome shotgun (WGS) entry which is preliminary data.</text>
</comment>
<evidence type="ECO:0000313" key="11">
    <source>
        <dbReference type="Proteomes" id="UP000678393"/>
    </source>
</evidence>
<dbReference type="InterPro" id="IPR023561">
    <property type="entry name" value="Carbonic_anhydrase_a-class"/>
</dbReference>
<dbReference type="CDD" id="cd00326">
    <property type="entry name" value="alpha_CA"/>
    <property type="match status" value="1"/>
</dbReference>
<dbReference type="Pfam" id="PF00194">
    <property type="entry name" value="Carb_anhydrase"/>
    <property type="match status" value="1"/>
</dbReference>
<proteinExistence type="inferred from homology"/>
<evidence type="ECO:0000256" key="6">
    <source>
        <dbReference type="ARBA" id="ARBA00023239"/>
    </source>
</evidence>
<feature type="chain" id="PRO_5035964484" description="Carbonic anhydrase" evidence="8">
    <location>
        <begin position="27"/>
        <end position="320"/>
    </location>
</feature>
<keyword evidence="4 8" id="KW-0479">Metal-binding</keyword>
<dbReference type="EC" id="4.2.1.1" evidence="3 8"/>
<comment type="cofactor">
    <cofactor evidence="8">
        <name>Zn(2+)</name>
        <dbReference type="ChEBI" id="CHEBI:29105"/>
    </cofactor>
</comment>
<comment type="catalytic activity">
    <reaction evidence="7 8">
        <text>hydrogencarbonate + H(+) = CO2 + H2O</text>
        <dbReference type="Rhea" id="RHEA:10748"/>
        <dbReference type="ChEBI" id="CHEBI:15377"/>
        <dbReference type="ChEBI" id="CHEBI:15378"/>
        <dbReference type="ChEBI" id="CHEBI:16526"/>
        <dbReference type="ChEBI" id="CHEBI:17544"/>
        <dbReference type="EC" id="4.2.1.1"/>
    </reaction>
</comment>
<dbReference type="PROSITE" id="PS00162">
    <property type="entry name" value="ALPHA_CA_1"/>
    <property type="match status" value="1"/>
</dbReference>
<dbReference type="PANTHER" id="PTHR18952">
    <property type="entry name" value="CARBONIC ANHYDRASE"/>
    <property type="match status" value="1"/>
</dbReference>
<gene>
    <name evidence="10" type="ORF">CUNI_LOCUS6767</name>
</gene>
<name>A0A8S3YWU0_9EUPU</name>
<evidence type="ECO:0000256" key="2">
    <source>
        <dbReference type="ARBA" id="ARBA00010718"/>
    </source>
</evidence>